<feature type="region of interest" description="Disordered" evidence="1">
    <location>
        <begin position="461"/>
        <end position="516"/>
    </location>
</feature>
<keyword evidence="2" id="KW-1133">Transmembrane helix</keyword>
<dbReference type="EMBL" id="UYSU01034436">
    <property type="protein sequence ID" value="VDL94405.1"/>
    <property type="molecule type" value="Genomic_DNA"/>
</dbReference>
<reference evidence="5" key="1">
    <citation type="submission" date="2016-06" db="UniProtKB">
        <authorList>
            <consortium name="WormBaseParasite"/>
        </authorList>
    </citation>
    <scope>IDENTIFICATION</scope>
</reference>
<dbReference type="SUPFAM" id="SSF56219">
    <property type="entry name" value="DNase I-like"/>
    <property type="match status" value="1"/>
</dbReference>
<dbReference type="WBParaSite" id="SSLN_0000833001-mRNA-1">
    <property type="protein sequence ID" value="SSLN_0000833001-mRNA-1"/>
    <property type="gene ID" value="SSLN_0000833001"/>
</dbReference>
<evidence type="ECO:0000313" key="5">
    <source>
        <dbReference type="WBParaSite" id="SSLN_0000833001-mRNA-1"/>
    </source>
</evidence>
<feature type="transmembrane region" description="Helical" evidence="2">
    <location>
        <begin position="421"/>
        <end position="440"/>
    </location>
</feature>
<name>A0A183SUX2_SCHSO</name>
<dbReference type="Gene3D" id="3.60.10.10">
    <property type="entry name" value="Endonuclease/exonuclease/phosphatase"/>
    <property type="match status" value="1"/>
</dbReference>
<feature type="transmembrane region" description="Helical" evidence="2">
    <location>
        <begin position="384"/>
        <end position="415"/>
    </location>
</feature>
<evidence type="ECO:0000313" key="3">
    <source>
        <dbReference type="EMBL" id="VDL94405.1"/>
    </source>
</evidence>
<keyword evidence="2" id="KW-0472">Membrane</keyword>
<dbReference type="Proteomes" id="UP000275846">
    <property type="component" value="Unassembled WGS sequence"/>
</dbReference>
<evidence type="ECO:0000256" key="2">
    <source>
        <dbReference type="SAM" id="Phobius"/>
    </source>
</evidence>
<dbReference type="InterPro" id="IPR036691">
    <property type="entry name" value="Endo/exonu/phosph_ase_sf"/>
</dbReference>
<reference evidence="3 4" key="2">
    <citation type="submission" date="2018-11" db="EMBL/GenBank/DDBJ databases">
        <authorList>
            <consortium name="Pathogen Informatics"/>
        </authorList>
    </citation>
    <scope>NUCLEOTIDE SEQUENCE [LARGE SCALE GENOMIC DNA]</scope>
    <source>
        <strain evidence="3 4">NST_G2</strain>
    </source>
</reference>
<evidence type="ECO:0000256" key="1">
    <source>
        <dbReference type="SAM" id="MobiDB-lite"/>
    </source>
</evidence>
<proteinExistence type="predicted"/>
<sequence>MEATAQSSVHRRQIDTLIDWVHIWRSRTGLFSIYAQLKQLQLRWSGHLVRMDDERLPKRIFYRDVAMGSRRQEGKIRRYKDTLKTSVNQLQINPATWEDLAQDRPEWRRSVKTISTISEANRIAAAKAKRAVRKSPAPLTKTVDAQALPTCPRCQRIFRARIGLDARELARYKVDIAALSETRFSKQGQLEEVGAGYAFFWSGWPKAERHDAGVAFAIRNDIVGCLPCLPQGINDCLMSLRLPLRGDQFATLISAYASLMTSSDAAKDKLYEDLHALLATMNHICDTDVLLIAVSLPDRVLGGAHHSFVGVAIAKFDMYKLIGYKTGPASVTGSPQSPLLPSYLPSFASDGEVSYCLNVSEVSLLRFTSLQCPMPLKTLSLCDFFGGVFSIAVMALAASALPVLLAEVIIVVRLLAPDYRLPGHAVLPLVPFCTALLLWYRSHLLLGQDQMVTPDIRYVSEDGLMTNPPEEETGSQAPSTNVKLPNTSGRQATQTSLQRSRQQTTEKSISPWPTSSVKTLIGRSSYHSENGQTTKLFKMSAGIQTSLSEQFKFI</sequence>
<dbReference type="OrthoDB" id="6154480at2759"/>
<feature type="compositionally biased region" description="Polar residues" evidence="1">
    <location>
        <begin position="474"/>
        <end position="489"/>
    </location>
</feature>
<organism evidence="5">
    <name type="scientific">Schistocephalus solidus</name>
    <name type="common">Tapeworm</name>
    <dbReference type="NCBI Taxonomy" id="70667"/>
    <lineage>
        <taxon>Eukaryota</taxon>
        <taxon>Metazoa</taxon>
        <taxon>Spiralia</taxon>
        <taxon>Lophotrochozoa</taxon>
        <taxon>Platyhelminthes</taxon>
        <taxon>Cestoda</taxon>
        <taxon>Eucestoda</taxon>
        <taxon>Diphyllobothriidea</taxon>
        <taxon>Diphyllobothriidae</taxon>
        <taxon>Schistocephalus</taxon>
    </lineage>
</organism>
<dbReference type="AlphaFoldDB" id="A0A183SUX2"/>
<feature type="compositionally biased region" description="Low complexity" evidence="1">
    <location>
        <begin position="490"/>
        <end position="505"/>
    </location>
</feature>
<evidence type="ECO:0000313" key="4">
    <source>
        <dbReference type="Proteomes" id="UP000275846"/>
    </source>
</evidence>
<accession>A0A183SUX2</accession>
<keyword evidence="4" id="KW-1185">Reference proteome</keyword>
<gene>
    <name evidence="3" type="ORF">SSLN_LOCUS8020</name>
</gene>
<keyword evidence="2" id="KW-0812">Transmembrane</keyword>
<feature type="compositionally biased region" description="Polar residues" evidence="1">
    <location>
        <begin position="506"/>
        <end position="516"/>
    </location>
</feature>
<protein>
    <submittedName>
        <fullName evidence="5">Reverse transcriptase domain-containing protein</fullName>
    </submittedName>
</protein>